<evidence type="ECO:0000256" key="4">
    <source>
        <dbReference type="ARBA" id="ARBA00022771"/>
    </source>
</evidence>
<sequence>MSQCNNSNNETSESEFYCEICFNRFCLSKWTSHLETHKSLPVAVCDRCHSIFINPDTLEQHECIDKEQQLTADMSQLRYGCSYCELAFPDESLIAQHEKYHQYELFCKCLICDDMFDTDELLTNHLLECHNKFPYVCSICMSSFSSPECLNVHIKDVHLDNYEANNNITSNDYENILNKSMKTLDNGTNQAAVDRPYRCNICDHSFRRKDTLFSHMTKLHSINDHLACKTCNLIFQTSESLQHHLITNKCMDVDIKLDSEQENEEYPIVLECQPCDKIFHSIEEWNQHKIIHKTVECFSCHVCCNKFRSAAGLQLHIRMAHELTPLSDGGAPSADSSFTCSMCGKVFSKKSKLTAHEKTHTNEKQFKCELCNNVYSSKTNMMQHYKVRHSGVRPYVCSVCGKSFALSVYFRDHMQGHLGAKTHECEICHKRFRKKSYMKVHERTHTGAQPYLCNICNRPFAQKANLLKHAQLHTDKRSHNCSICKKGFTDSQALKRHMNTHTGNRPYVCSTCGQSYGTKGSLNVHMKFHEEVKQHTCSVCLKGFYLKSHLKRHLMTHVKDKNNSRVNANNKLSSKLKFVHNGVDDVTTSPAKIKVEELEEALESVSDSKLIIDEENVMIDNIELVCMEEVVLV</sequence>
<dbReference type="Gene3D" id="3.30.160.60">
    <property type="entry name" value="Classic Zinc Finger"/>
    <property type="match status" value="11"/>
</dbReference>
<accession>T1EFH6</accession>
<evidence type="ECO:0000256" key="1">
    <source>
        <dbReference type="ARBA" id="ARBA00004123"/>
    </source>
</evidence>
<dbReference type="FunFam" id="3.30.160.60:FF:000145">
    <property type="entry name" value="Zinc finger protein 574"/>
    <property type="match status" value="1"/>
</dbReference>
<keyword evidence="3" id="KW-0677">Repeat</keyword>
<dbReference type="GO" id="GO:0000977">
    <property type="term" value="F:RNA polymerase II transcription regulatory region sequence-specific DNA binding"/>
    <property type="evidence" value="ECO:0000318"/>
    <property type="project" value="GO_Central"/>
</dbReference>
<dbReference type="OrthoDB" id="8918594at2759"/>
<comment type="subcellular location">
    <subcellularLocation>
        <location evidence="1">Nucleus</location>
    </subcellularLocation>
</comment>
<dbReference type="AlphaFoldDB" id="T1EFH6"/>
<dbReference type="STRING" id="6412.T1EFH6"/>
<dbReference type="HOGENOM" id="CLU_432305_0_0_1"/>
<dbReference type="CTD" id="20195328"/>
<dbReference type="InterPro" id="IPR013087">
    <property type="entry name" value="Znf_C2H2_type"/>
</dbReference>
<dbReference type="EnsemblMetazoa" id="HelroT112195">
    <property type="protein sequence ID" value="HelroP112195"/>
    <property type="gene ID" value="HelroG112195"/>
</dbReference>
<dbReference type="Pfam" id="PF00096">
    <property type="entry name" value="zf-C2H2"/>
    <property type="match status" value="7"/>
</dbReference>
<organism evidence="10 11">
    <name type="scientific">Helobdella robusta</name>
    <name type="common">Californian leech</name>
    <dbReference type="NCBI Taxonomy" id="6412"/>
    <lineage>
        <taxon>Eukaryota</taxon>
        <taxon>Metazoa</taxon>
        <taxon>Spiralia</taxon>
        <taxon>Lophotrochozoa</taxon>
        <taxon>Annelida</taxon>
        <taxon>Clitellata</taxon>
        <taxon>Hirudinea</taxon>
        <taxon>Rhynchobdellida</taxon>
        <taxon>Glossiphoniidae</taxon>
        <taxon>Helobdella</taxon>
    </lineage>
</organism>
<dbReference type="eggNOG" id="KOG1721">
    <property type="taxonomic scope" value="Eukaryota"/>
</dbReference>
<name>T1EFH6_HELRO</name>
<keyword evidence="4 7" id="KW-0863">Zinc-finger</keyword>
<feature type="domain" description="C2H2-type" evidence="8">
    <location>
        <begin position="507"/>
        <end position="534"/>
    </location>
</feature>
<proteinExistence type="predicted"/>
<reference evidence="9 11" key="2">
    <citation type="journal article" date="2013" name="Nature">
        <title>Insights into bilaterian evolution from three spiralian genomes.</title>
        <authorList>
            <person name="Simakov O."/>
            <person name="Marletaz F."/>
            <person name="Cho S.J."/>
            <person name="Edsinger-Gonzales E."/>
            <person name="Havlak P."/>
            <person name="Hellsten U."/>
            <person name="Kuo D.H."/>
            <person name="Larsson T."/>
            <person name="Lv J."/>
            <person name="Arendt D."/>
            <person name="Savage R."/>
            <person name="Osoegawa K."/>
            <person name="de Jong P."/>
            <person name="Grimwood J."/>
            <person name="Chapman J.A."/>
            <person name="Shapiro H."/>
            <person name="Aerts A."/>
            <person name="Otillar R.P."/>
            <person name="Terry A.Y."/>
            <person name="Boore J.L."/>
            <person name="Grigoriev I.V."/>
            <person name="Lindberg D.R."/>
            <person name="Seaver E.C."/>
            <person name="Weisblat D.A."/>
            <person name="Putnam N.H."/>
            <person name="Rokhsar D.S."/>
        </authorList>
    </citation>
    <scope>NUCLEOTIDE SEQUENCE</scope>
</reference>
<feature type="domain" description="C2H2-type" evidence="8">
    <location>
        <begin position="298"/>
        <end position="321"/>
    </location>
</feature>
<feature type="domain" description="C2H2-type" evidence="8">
    <location>
        <begin position="197"/>
        <end position="221"/>
    </location>
</feature>
<keyword evidence="6" id="KW-0539">Nucleus</keyword>
<dbReference type="Proteomes" id="UP000015101">
    <property type="component" value="Unassembled WGS sequence"/>
</dbReference>
<dbReference type="EMBL" id="AMQM01004592">
    <property type="status" value="NOT_ANNOTATED_CDS"/>
    <property type="molecule type" value="Genomic_DNA"/>
</dbReference>
<evidence type="ECO:0000256" key="7">
    <source>
        <dbReference type="PROSITE-ProRule" id="PRU00042"/>
    </source>
</evidence>
<feature type="domain" description="C2H2-type" evidence="8">
    <location>
        <begin position="395"/>
        <end position="422"/>
    </location>
</feature>
<dbReference type="PROSITE" id="PS50157">
    <property type="entry name" value="ZINC_FINGER_C2H2_2"/>
    <property type="match status" value="12"/>
</dbReference>
<dbReference type="FunFam" id="3.30.160.60:FF:000624">
    <property type="entry name" value="zinc finger protein 697"/>
    <property type="match status" value="2"/>
</dbReference>
<dbReference type="OMA" id="NSEMFIC"/>
<feature type="domain" description="C2H2-type" evidence="8">
    <location>
        <begin position="535"/>
        <end position="562"/>
    </location>
</feature>
<dbReference type="FunFam" id="3.30.160.60:FF:001049">
    <property type="entry name" value="zinc finger protein 319"/>
    <property type="match status" value="1"/>
</dbReference>
<feature type="domain" description="C2H2-type" evidence="8">
    <location>
        <begin position="479"/>
        <end position="506"/>
    </location>
</feature>
<evidence type="ECO:0000256" key="3">
    <source>
        <dbReference type="ARBA" id="ARBA00022737"/>
    </source>
</evidence>
<keyword evidence="11" id="KW-1185">Reference proteome</keyword>
<dbReference type="GeneID" id="20195328"/>
<dbReference type="PROSITE" id="PS00028">
    <property type="entry name" value="ZINC_FINGER_C2H2_1"/>
    <property type="match status" value="13"/>
</dbReference>
<evidence type="ECO:0000313" key="9">
    <source>
        <dbReference type="EMBL" id="ESO03264.1"/>
    </source>
</evidence>
<dbReference type="RefSeq" id="XP_009018412.1">
    <property type="nucleotide sequence ID" value="XM_009020164.1"/>
</dbReference>
<reference evidence="11" key="1">
    <citation type="submission" date="2012-12" db="EMBL/GenBank/DDBJ databases">
        <authorList>
            <person name="Hellsten U."/>
            <person name="Grimwood J."/>
            <person name="Chapman J.A."/>
            <person name="Shapiro H."/>
            <person name="Aerts A."/>
            <person name="Otillar R.P."/>
            <person name="Terry A.Y."/>
            <person name="Boore J.L."/>
            <person name="Simakov O."/>
            <person name="Marletaz F."/>
            <person name="Cho S.-J."/>
            <person name="Edsinger-Gonzales E."/>
            <person name="Havlak P."/>
            <person name="Kuo D.-H."/>
            <person name="Larsson T."/>
            <person name="Lv J."/>
            <person name="Arendt D."/>
            <person name="Savage R."/>
            <person name="Osoegawa K."/>
            <person name="de Jong P."/>
            <person name="Lindberg D.R."/>
            <person name="Seaver E.C."/>
            <person name="Weisblat D.A."/>
            <person name="Putnam N.H."/>
            <person name="Grigoriev I.V."/>
            <person name="Rokhsar D.S."/>
        </authorList>
    </citation>
    <scope>NUCLEOTIDE SEQUENCE</scope>
</reference>
<dbReference type="KEGG" id="hro:HELRODRAFT_112195"/>
<evidence type="ECO:0000313" key="10">
    <source>
        <dbReference type="EnsemblMetazoa" id="HelroP112195"/>
    </source>
</evidence>
<dbReference type="InterPro" id="IPR050331">
    <property type="entry name" value="Zinc_finger"/>
</dbReference>
<evidence type="ECO:0000313" key="11">
    <source>
        <dbReference type="Proteomes" id="UP000015101"/>
    </source>
</evidence>
<feature type="domain" description="C2H2-type" evidence="8">
    <location>
        <begin position="338"/>
        <end position="365"/>
    </location>
</feature>
<dbReference type="FunFam" id="3.30.160.60:FF:000096">
    <property type="entry name" value="Zinc finger and BTB domain-containing protein 18 isoform 1"/>
    <property type="match status" value="1"/>
</dbReference>
<dbReference type="GO" id="GO:0006357">
    <property type="term" value="P:regulation of transcription by RNA polymerase II"/>
    <property type="evidence" value="ECO:0000318"/>
    <property type="project" value="GO_Central"/>
</dbReference>
<dbReference type="SMART" id="SM00355">
    <property type="entry name" value="ZnF_C2H2"/>
    <property type="match status" value="16"/>
</dbReference>
<dbReference type="SUPFAM" id="SSF57667">
    <property type="entry name" value="beta-beta-alpha zinc fingers"/>
    <property type="match status" value="7"/>
</dbReference>
<evidence type="ECO:0000259" key="8">
    <source>
        <dbReference type="PROSITE" id="PS50157"/>
    </source>
</evidence>
<dbReference type="InParanoid" id="T1EFH6"/>
<dbReference type="PANTHER" id="PTHR16515">
    <property type="entry name" value="PR DOMAIN ZINC FINGER PROTEIN"/>
    <property type="match status" value="1"/>
</dbReference>
<protein>
    <recommendedName>
        <fullName evidence="8">C2H2-type domain-containing protein</fullName>
    </recommendedName>
</protein>
<dbReference type="FunFam" id="3.30.160.60:FF:000446">
    <property type="entry name" value="Zinc finger protein"/>
    <property type="match status" value="2"/>
</dbReference>
<feature type="domain" description="C2H2-type" evidence="8">
    <location>
        <begin position="423"/>
        <end position="450"/>
    </location>
</feature>
<feature type="domain" description="C2H2-type" evidence="8">
    <location>
        <begin position="79"/>
        <end position="106"/>
    </location>
</feature>
<dbReference type="GO" id="GO:0000981">
    <property type="term" value="F:DNA-binding transcription factor activity, RNA polymerase II-specific"/>
    <property type="evidence" value="ECO:0000318"/>
    <property type="project" value="GO_Central"/>
</dbReference>
<dbReference type="Pfam" id="PF13912">
    <property type="entry name" value="zf-C2H2_6"/>
    <property type="match status" value="1"/>
</dbReference>
<dbReference type="PANTHER" id="PTHR16515:SF66">
    <property type="entry name" value="C2H2-TYPE DOMAIN-CONTAINING PROTEIN"/>
    <property type="match status" value="1"/>
</dbReference>
<reference evidence="10" key="3">
    <citation type="submission" date="2015-06" db="UniProtKB">
        <authorList>
            <consortium name="EnsemblMetazoa"/>
        </authorList>
    </citation>
    <scope>IDENTIFICATION</scope>
</reference>
<gene>
    <name evidence="10" type="primary">20195328</name>
    <name evidence="9" type="ORF">HELRODRAFT_112195</name>
</gene>
<feature type="domain" description="C2H2-type" evidence="8">
    <location>
        <begin position="451"/>
        <end position="478"/>
    </location>
</feature>
<evidence type="ECO:0000256" key="2">
    <source>
        <dbReference type="ARBA" id="ARBA00022723"/>
    </source>
</evidence>
<dbReference type="EMBL" id="KB096633">
    <property type="protein sequence ID" value="ESO03264.1"/>
    <property type="molecule type" value="Genomic_DNA"/>
</dbReference>
<evidence type="ECO:0000256" key="6">
    <source>
        <dbReference type="ARBA" id="ARBA00023242"/>
    </source>
</evidence>
<keyword evidence="5" id="KW-0862">Zinc</keyword>
<keyword evidence="2" id="KW-0479">Metal-binding</keyword>
<dbReference type="GO" id="GO:0008270">
    <property type="term" value="F:zinc ion binding"/>
    <property type="evidence" value="ECO:0007669"/>
    <property type="project" value="UniProtKB-KW"/>
</dbReference>
<evidence type="ECO:0000256" key="5">
    <source>
        <dbReference type="ARBA" id="ARBA00022833"/>
    </source>
</evidence>
<feature type="domain" description="C2H2-type" evidence="8">
    <location>
        <begin position="135"/>
        <end position="163"/>
    </location>
</feature>
<dbReference type="GO" id="GO:0005634">
    <property type="term" value="C:nucleus"/>
    <property type="evidence" value="ECO:0000318"/>
    <property type="project" value="GO_Central"/>
</dbReference>
<dbReference type="InterPro" id="IPR036236">
    <property type="entry name" value="Znf_C2H2_sf"/>
</dbReference>
<feature type="domain" description="C2H2-type" evidence="8">
    <location>
        <begin position="366"/>
        <end position="394"/>
    </location>
</feature>